<evidence type="ECO:0000313" key="3">
    <source>
        <dbReference type="Proteomes" id="UP001054837"/>
    </source>
</evidence>
<dbReference type="EMBL" id="BPLQ01012321">
    <property type="protein sequence ID" value="GIY64486.1"/>
    <property type="molecule type" value="Genomic_DNA"/>
</dbReference>
<dbReference type="Proteomes" id="UP001054837">
    <property type="component" value="Unassembled WGS sequence"/>
</dbReference>
<dbReference type="AlphaFoldDB" id="A0AAV4V3D9"/>
<reference evidence="2 3" key="1">
    <citation type="submission" date="2021-06" db="EMBL/GenBank/DDBJ databases">
        <title>Caerostris darwini draft genome.</title>
        <authorList>
            <person name="Kono N."/>
            <person name="Arakawa K."/>
        </authorList>
    </citation>
    <scope>NUCLEOTIDE SEQUENCE [LARGE SCALE GENOMIC DNA]</scope>
</reference>
<comment type="caution">
    <text evidence="2">The sequence shown here is derived from an EMBL/GenBank/DDBJ whole genome shotgun (WGS) entry which is preliminary data.</text>
</comment>
<proteinExistence type="predicted"/>
<keyword evidence="1" id="KW-0732">Signal</keyword>
<gene>
    <name evidence="2" type="ORF">CDAR_476991</name>
</gene>
<protein>
    <submittedName>
        <fullName evidence="2">Uncharacterized protein</fullName>
    </submittedName>
</protein>
<sequence>MKLACVFVIACMVAIASGLQTCKSQSDCSGTFCVKTMGMMSFCRSAAKKGGLCSVTQRENGVYNNLPPCVQGLKCQGTIVTQNQCKSQKLNLVLRNILIPKSK</sequence>
<feature type="chain" id="PRO_5043921247" evidence="1">
    <location>
        <begin position="19"/>
        <end position="103"/>
    </location>
</feature>
<dbReference type="Gene3D" id="2.10.80.10">
    <property type="entry name" value="Lipase, subunit A"/>
    <property type="match status" value="1"/>
</dbReference>
<organism evidence="2 3">
    <name type="scientific">Caerostris darwini</name>
    <dbReference type="NCBI Taxonomy" id="1538125"/>
    <lineage>
        <taxon>Eukaryota</taxon>
        <taxon>Metazoa</taxon>
        <taxon>Ecdysozoa</taxon>
        <taxon>Arthropoda</taxon>
        <taxon>Chelicerata</taxon>
        <taxon>Arachnida</taxon>
        <taxon>Araneae</taxon>
        <taxon>Araneomorphae</taxon>
        <taxon>Entelegynae</taxon>
        <taxon>Araneoidea</taxon>
        <taxon>Araneidae</taxon>
        <taxon>Caerostris</taxon>
    </lineage>
</organism>
<keyword evidence="3" id="KW-1185">Reference proteome</keyword>
<evidence type="ECO:0000256" key="1">
    <source>
        <dbReference type="SAM" id="SignalP"/>
    </source>
</evidence>
<name>A0AAV4V3D9_9ARAC</name>
<feature type="signal peptide" evidence="1">
    <location>
        <begin position="1"/>
        <end position="18"/>
    </location>
</feature>
<accession>A0AAV4V3D9</accession>
<evidence type="ECO:0000313" key="2">
    <source>
        <dbReference type="EMBL" id="GIY64486.1"/>
    </source>
</evidence>